<dbReference type="GO" id="GO:0003909">
    <property type="term" value="F:DNA ligase activity"/>
    <property type="evidence" value="ECO:0007669"/>
    <property type="project" value="InterPro"/>
</dbReference>
<dbReference type="PROSITE" id="PS00697">
    <property type="entry name" value="DNA_LIGASE_A1"/>
    <property type="match status" value="1"/>
</dbReference>
<dbReference type="EMBL" id="FQZD01000017">
    <property type="protein sequence ID" value="SHJ33280.1"/>
    <property type="molecule type" value="Genomic_DNA"/>
</dbReference>
<keyword evidence="2" id="KW-1185">Reference proteome</keyword>
<dbReference type="GO" id="GO:0006974">
    <property type="term" value="P:DNA damage response"/>
    <property type="evidence" value="ECO:0007669"/>
    <property type="project" value="TreeGrafter"/>
</dbReference>
<protein>
    <recommendedName>
        <fullName evidence="3">DUF535 domain-containing protein</fullName>
    </recommendedName>
</protein>
<evidence type="ECO:0000313" key="2">
    <source>
        <dbReference type="Proteomes" id="UP000322917"/>
    </source>
</evidence>
<dbReference type="InterPro" id="IPR016059">
    <property type="entry name" value="DNA_ligase_ATP-dep_CS"/>
</dbReference>
<gene>
    <name evidence="1" type="ORF">SAMN02745170_02294</name>
</gene>
<evidence type="ECO:0000313" key="1">
    <source>
        <dbReference type="EMBL" id="SHJ33280.1"/>
    </source>
</evidence>
<dbReference type="AlphaFoldDB" id="A0A1M6IFQ8"/>
<reference evidence="1 2" key="1">
    <citation type="submission" date="2016-11" db="EMBL/GenBank/DDBJ databases">
        <authorList>
            <person name="Varghese N."/>
            <person name="Submissions S."/>
        </authorList>
    </citation>
    <scope>NUCLEOTIDE SEQUENCE [LARGE SCALE GENOMIC DNA]</scope>
    <source>
        <strain evidence="1 2">DSM 15287</strain>
    </source>
</reference>
<dbReference type="PANTHER" id="PTHR38785">
    <property type="entry name" value="HOMOLOG OF VIRK"/>
    <property type="match status" value="1"/>
</dbReference>
<dbReference type="InterPro" id="IPR007488">
    <property type="entry name" value="DUF535"/>
</dbReference>
<accession>A0A1M6IFQ8</accession>
<name>A0A1M6IFQ8_9FIRM</name>
<sequence length="309" mass="36467">MKAYSLGGYSMRQYIEISHELYATKTLENYWRRPVFVVRALLHNRHMQELIHFFAADSMLKHLPLTRKYAFEQAARHWFYRQSNFWGRIKLIKEHYSLFVSLIKKDALQHIYSGGSVILWEQDYKGGRLQMEVCFHDCHKKEGLLAIELKLDGERIQQVTFWGGYETGQEPAIWIGALQGAPDGRQMNHDLTKFCFGYRPHNLVLYAVRCFVRELGFRHIYAVSNYGFYTGNHLRLDRKLKRSLDMFWQEIGGTLTEDRRFFALPLEELRKDLSEVKSHKRNLYRQRFAMLDCVDAAISEAIATKLIGQ</sequence>
<dbReference type="Proteomes" id="UP000322917">
    <property type="component" value="Unassembled WGS sequence"/>
</dbReference>
<evidence type="ECO:0008006" key="3">
    <source>
        <dbReference type="Google" id="ProtNLM"/>
    </source>
</evidence>
<dbReference type="PANTHER" id="PTHR38785:SF1">
    <property type="entry name" value="HOMOLOG OF VIRK"/>
    <property type="match status" value="1"/>
</dbReference>
<proteinExistence type="predicted"/>
<organism evidence="1 2">
    <name type="scientific">Propionispora hippei DSM 15287</name>
    <dbReference type="NCBI Taxonomy" id="1123003"/>
    <lineage>
        <taxon>Bacteria</taxon>
        <taxon>Bacillati</taxon>
        <taxon>Bacillota</taxon>
        <taxon>Negativicutes</taxon>
        <taxon>Selenomonadales</taxon>
        <taxon>Sporomusaceae</taxon>
        <taxon>Propionispora</taxon>
    </lineage>
</organism>
<dbReference type="Pfam" id="PF04393">
    <property type="entry name" value="DUF535"/>
    <property type="match status" value="1"/>
</dbReference>